<dbReference type="RefSeq" id="WP_118095679.1">
    <property type="nucleotide sequence ID" value="NZ_QSIO01000002.1"/>
</dbReference>
<dbReference type="Proteomes" id="UP000285773">
    <property type="component" value="Unassembled WGS sequence"/>
</dbReference>
<evidence type="ECO:0000313" key="1">
    <source>
        <dbReference type="EMBL" id="RHC94791.1"/>
    </source>
</evidence>
<accession>A0A414CIJ7</accession>
<organism evidence="1 2">
    <name type="scientific">Streptococcus parasanguinis</name>
    <dbReference type="NCBI Taxonomy" id="1318"/>
    <lineage>
        <taxon>Bacteria</taxon>
        <taxon>Bacillati</taxon>
        <taxon>Bacillota</taxon>
        <taxon>Bacilli</taxon>
        <taxon>Lactobacillales</taxon>
        <taxon>Streptococcaceae</taxon>
        <taxon>Streptococcus</taxon>
    </lineage>
</organism>
<dbReference type="AlphaFoldDB" id="A0A414CIJ7"/>
<dbReference type="EMBL" id="QSIO01000002">
    <property type="protein sequence ID" value="RHC94791.1"/>
    <property type="molecule type" value="Genomic_DNA"/>
</dbReference>
<proteinExistence type="predicted"/>
<gene>
    <name evidence="1" type="ORF">DW820_05475</name>
</gene>
<evidence type="ECO:0000313" key="2">
    <source>
        <dbReference type="Proteomes" id="UP000285773"/>
    </source>
</evidence>
<protein>
    <submittedName>
        <fullName evidence="1">Phage tail protein</fullName>
    </submittedName>
</protein>
<name>A0A414CIJ7_STRPA</name>
<sequence>MVRYNELIIDGVGTSSFPFDVIVLEGPTIQVGLSKDKLLSHDGVSGYIVQSNPHREAIEKKYTLQLINPTELQVLEFVQFLSKRNFWLENQQNKLTRWFCYQTKVSDTQRDKTKMYSVEVTFVCHPTKYMKNNDVQTLTSNGVLRLQGSSLAFPKITIKGNSSSETSFTIGKQTIKLEQLSESAVMVNDPQNPSFLDKKGNLVKWSGDFITIDANQVQKTIGVVLGPGIQSLVFETNWGWL</sequence>
<comment type="caution">
    <text evidence="1">The sequence shown here is derived from an EMBL/GenBank/DDBJ whole genome shotgun (WGS) entry which is preliminary data.</text>
</comment>
<reference evidence="1 2" key="1">
    <citation type="submission" date="2018-08" db="EMBL/GenBank/DDBJ databases">
        <title>A genome reference for cultivated species of the human gut microbiota.</title>
        <authorList>
            <person name="Zou Y."/>
            <person name="Xue W."/>
            <person name="Luo G."/>
        </authorList>
    </citation>
    <scope>NUCLEOTIDE SEQUENCE [LARGE SCALE GENOMIC DNA]</scope>
    <source>
        <strain evidence="1 2">AM33-3BH</strain>
    </source>
</reference>